<evidence type="ECO:0000256" key="1">
    <source>
        <dbReference type="SAM" id="MobiDB-lite"/>
    </source>
</evidence>
<evidence type="ECO:0000313" key="2">
    <source>
        <dbReference type="EMBL" id="RUS81241.1"/>
    </source>
</evidence>
<protein>
    <submittedName>
        <fullName evidence="2">Uncharacterized protein</fullName>
    </submittedName>
</protein>
<feature type="region of interest" description="Disordered" evidence="1">
    <location>
        <begin position="30"/>
        <end position="145"/>
    </location>
</feature>
<dbReference type="OrthoDB" id="269872at2759"/>
<name>A0A3S1B6X1_ELYCH</name>
<dbReference type="AlphaFoldDB" id="A0A3S1B6X1"/>
<dbReference type="PANTHER" id="PTHR23313:SF0">
    <property type="entry name" value="TESTIS-EXPRESSED PROTEIN 9"/>
    <property type="match status" value="1"/>
</dbReference>
<dbReference type="EMBL" id="RQTK01000348">
    <property type="protein sequence ID" value="RUS81241.1"/>
    <property type="molecule type" value="Genomic_DNA"/>
</dbReference>
<proteinExistence type="predicted"/>
<dbReference type="Proteomes" id="UP000271974">
    <property type="component" value="Unassembled WGS sequence"/>
</dbReference>
<comment type="caution">
    <text evidence="2">The sequence shown here is derived from an EMBL/GenBank/DDBJ whole genome shotgun (WGS) entry which is preliminary data.</text>
</comment>
<feature type="region of interest" description="Disordered" evidence="1">
    <location>
        <begin position="1"/>
        <end position="20"/>
    </location>
</feature>
<sequence>MQEEMDKLAHQTHQRDESVRLANAKIKELEEDKARLVRSANSQQTQADKHRKLSEEMRDKCSSLENQLAAATKELEQTRRSQKQQQTSQSATEVRLNRALEEIEKYRDQLQKAKSTSKDSHDADKRRLEQLQTENKRLEKQKNELMAGFKKQMKLIDVLKRQK</sequence>
<evidence type="ECO:0000313" key="3">
    <source>
        <dbReference type="Proteomes" id="UP000271974"/>
    </source>
</evidence>
<organism evidence="2 3">
    <name type="scientific">Elysia chlorotica</name>
    <name type="common">Eastern emerald elysia</name>
    <name type="synonym">Sea slug</name>
    <dbReference type="NCBI Taxonomy" id="188477"/>
    <lineage>
        <taxon>Eukaryota</taxon>
        <taxon>Metazoa</taxon>
        <taxon>Spiralia</taxon>
        <taxon>Lophotrochozoa</taxon>
        <taxon>Mollusca</taxon>
        <taxon>Gastropoda</taxon>
        <taxon>Heterobranchia</taxon>
        <taxon>Euthyneura</taxon>
        <taxon>Panpulmonata</taxon>
        <taxon>Sacoglossa</taxon>
        <taxon>Placobranchoidea</taxon>
        <taxon>Plakobranchidae</taxon>
        <taxon>Elysia</taxon>
    </lineage>
</organism>
<reference evidence="2 3" key="1">
    <citation type="submission" date="2019-01" db="EMBL/GenBank/DDBJ databases">
        <title>A draft genome assembly of the solar-powered sea slug Elysia chlorotica.</title>
        <authorList>
            <person name="Cai H."/>
            <person name="Li Q."/>
            <person name="Fang X."/>
            <person name="Li J."/>
            <person name="Curtis N.E."/>
            <person name="Altenburger A."/>
            <person name="Shibata T."/>
            <person name="Feng M."/>
            <person name="Maeda T."/>
            <person name="Schwartz J.A."/>
            <person name="Shigenobu S."/>
            <person name="Lundholm N."/>
            <person name="Nishiyama T."/>
            <person name="Yang H."/>
            <person name="Hasebe M."/>
            <person name="Li S."/>
            <person name="Pierce S.K."/>
            <person name="Wang J."/>
        </authorList>
    </citation>
    <scope>NUCLEOTIDE SEQUENCE [LARGE SCALE GENOMIC DNA]</scope>
    <source>
        <strain evidence="2">EC2010</strain>
        <tissue evidence="2">Whole organism of an adult</tissue>
    </source>
</reference>
<feature type="compositionally biased region" description="Basic and acidic residues" evidence="1">
    <location>
        <begin position="95"/>
        <end position="143"/>
    </location>
</feature>
<accession>A0A3S1B6X1</accession>
<feature type="non-terminal residue" evidence="2">
    <location>
        <position position="163"/>
    </location>
</feature>
<gene>
    <name evidence="2" type="ORF">EGW08_010983</name>
</gene>
<feature type="compositionally biased region" description="Basic and acidic residues" evidence="1">
    <location>
        <begin position="53"/>
        <end position="62"/>
    </location>
</feature>
<dbReference type="PANTHER" id="PTHR23313">
    <property type="entry name" value="TSEC1-RELATED"/>
    <property type="match status" value="1"/>
</dbReference>
<keyword evidence="3" id="KW-1185">Reference proteome</keyword>